<dbReference type="Proteomes" id="UP000673691">
    <property type="component" value="Unassembled WGS sequence"/>
</dbReference>
<name>A0A8H8DGN3_9FUNG</name>
<accession>A0A8H8DGN3</accession>
<feature type="region of interest" description="Disordered" evidence="1">
    <location>
        <begin position="31"/>
        <end position="87"/>
    </location>
</feature>
<dbReference type="AlphaFoldDB" id="A0A8H8DGN3"/>
<evidence type="ECO:0000313" key="2">
    <source>
        <dbReference type="EMBL" id="KAG5457760.1"/>
    </source>
</evidence>
<dbReference type="EMBL" id="JAEFCI010009514">
    <property type="protein sequence ID" value="KAG5457760.1"/>
    <property type="molecule type" value="Genomic_DNA"/>
</dbReference>
<gene>
    <name evidence="2" type="ORF">BJ554DRAFT_2148</name>
</gene>
<reference evidence="2 3" key="1">
    <citation type="journal article" name="Sci. Rep.">
        <title>Genome-scale phylogenetic analyses confirm Olpidium as the closest living zoosporic fungus to the non-flagellated, terrestrial fungi.</title>
        <authorList>
            <person name="Chang Y."/>
            <person name="Rochon D."/>
            <person name="Sekimoto S."/>
            <person name="Wang Y."/>
            <person name="Chovatia M."/>
            <person name="Sandor L."/>
            <person name="Salamov A."/>
            <person name="Grigoriev I.V."/>
            <person name="Stajich J.E."/>
            <person name="Spatafora J.W."/>
        </authorList>
    </citation>
    <scope>NUCLEOTIDE SEQUENCE [LARGE SCALE GENOMIC DNA]</scope>
    <source>
        <strain evidence="2">S191</strain>
    </source>
</reference>
<keyword evidence="3" id="KW-1185">Reference proteome</keyword>
<evidence type="ECO:0000313" key="3">
    <source>
        <dbReference type="Proteomes" id="UP000673691"/>
    </source>
</evidence>
<feature type="compositionally biased region" description="Gly residues" evidence="1">
    <location>
        <begin position="34"/>
        <end position="53"/>
    </location>
</feature>
<proteinExistence type="predicted"/>
<comment type="caution">
    <text evidence="2">The sequence shown here is derived from an EMBL/GenBank/DDBJ whole genome shotgun (WGS) entry which is preliminary data.</text>
</comment>
<protein>
    <submittedName>
        <fullName evidence="2">Uncharacterized protein</fullName>
    </submittedName>
</protein>
<organism evidence="2 3">
    <name type="scientific">Olpidium bornovanus</name>
    <dbReference type="NCBI Taxonomy" id="278681"/>
    <lineage>
        <taxon>Eukaryota</taxon>
        <taxon>Fungi</taxon>
        <taxon>Fungi incertae sedis</taxon>
        <taxon>Olpidiomycota</taxon>
        <taxon>Olpidiomycotina</taxon>
        <taxon>Olpidiomycetes</taxon>
        <taxon>Olpidiales</taxon>
        <taxon>Olpidiaceae</taxon>
        <taxon>Olpidium</taxon>
    </lineage>
</organism>
<evidence type="ECO:0000256" key="1">
    <source>
        <dbReference type="SAM" id="MobiDB-lite"/>
    </source>
</evidence>
<sequence length="162" mass="17001">MSATGATPAAAASRFGYATHAVSPLRVRRDAEGAGAGVAGAAAGAGGPEGRVGGPRSAETERRFAAPRASVSGERNSRYQIDPDAGSQAVADSEAGELYLNNNSLFLSHSDTCKLRKWPGTPRQACWKVELWDVQDVLAEEKILKEVELANHAASSLGFIFM</sequence>